<comment type="caution">
    <text evidence="2">The sequence shown here is derived from an EMBL/GenBank/DDBJ whole genome shotgun (WGS) entry which is preliminary data.</text>
</comment>
<proteinExistence type="predicted"/>
<dbReference type="EMBL" id="JAMXQS010000001">
    <property type="protein sequence ID" value="MCO6048618.1"/>
    <property type="molecule type" value="Genomic_DNA"/>
</dbReference>
<reference evidence="2 3" key="1">
    <citation type="submission" date="2022-06" db="EMBL/GenBank/DDBJ databases">
        <title>Mesorhizobium sp. strain RP14 Genome sequencing and assembly.</title>
        <authorList>
            <person name="Kim I."/>
        </authorList>
    </citation>
    <scope>NUCLEOTIDE SEQUENCE [LARGE SCALE GENOMIC DNA]</scope>
    <source>
        <strain evidence="3">RP14(2022)</strain>
    </source>
</reference>
<keyword evidence="3" id="KW-1185">Reference proteome</keyword>
<accession>A0ABT1C1B5</accession>
<evidence type="ECO:0000313" key="3">
    <source>
        <dbReference type="Proteomes" id="UP001205906"/>
    </source>
</evidence>
<organism evidence="2 3">
    <name type="scientific">Mesorhizobium liriopis</name>
    <dbReference type="NCBI Taxonomy" id="2953882"/>
    <lineage>
        <taxon>Bacteria</taxon>
        <taxon>Pseudomonadati</taxon>
        <taxon>Pseudomonadota</taxon>
        <taxon>Alphaproteobacteria</taxon>
        <taxon>Hyphomicrobiales</taxon>
        <taxon>Phyllobacteriaceae</taxon>
        <taxon>Mesorhizobium</taxon>
    </lineage>
</organism>
<feature type="domain" description="DUF6456" evidence="1">
    <location>
        <begin position="93"/>
        <end position="227"/>
    </location>
</feature>
<dbReference type="Proteomes" id="UP001205906">
    <property type="component" value="Unassembled WGS sequence"/>
</dbReference>
<evidence type="ECO:0000259" key="1">
    <source>
        <dbReference type="Pfam" id="PF20057"/>
    </source>
</evidence>
<dbReference type="Pfam" id="PF20057">
    <property type="entry name" value="DUF6456"/>
    <property type="match status" value="1"/>
</dbReference>
<gene>
    <name evidence="2" type="ORF">NGM99_02285</name>
</gene>
<sequence>MERGKERVLHFLRGGEATETAASGGAGTRLLERGGGSLSVAAADLDGLVKLGLIERAGGVVRLVKQKGDALGAQPRQVASVAVGGSAPARAAINLSESPLGSLMRRKTKEGEAFLSDAEFHAGERLRADFTRGQLMPRLGASWVGSVSSGKRGAGGGVVELTDAAMAARLRVGKALDAVGPELSGVLVDVCCFLKGLEQVESERGWPVRSAKIVLKTALGVLARHYRPEDEKPKAGVFHWGAADYRPKLKD</sequence>
<protein>
    <submittedName>
        <fullName evidence="2">DUF6456 domain-containing protein</fullName>
    </submittedName>
</protein>
<evidence type="ECO:0000313" key="2">
    <source>
        <dbReference type="EMBL" id="MCO6048618.1"/>
    </source>
</evidence>
<name>A0ABT1C1B5_9HYPH</name>
<dbReference type="RefSeq" id="WP_252815516.1">
    <property type="nucleotide sequence ID" value="NZ_JAMXQS010000001.1"/>
</dbReference>
<dbReference type="InterPro" id="IPR045599">
    <property type="entry name" value="DUF6456"/>
</dbReference>